<dbReference type="CDD" id="cd00452">
    <property type="entry name" value="KDPG_aldolase"/>
    <property type="match status" value="1"/>
</dbReference>
<dbReference type="EMBL" id="LT607411">
    <property type="protein sequence ID" value="SCE99265.1"/>
    <property type="molecule type" value="Genomic_DNA"/>
</dbReference>
<dbReference type="PANTHER" id="PTHR30246:SF1">
    <property type="entry name" value="2-DEHYDRO-3-DEOXY-6-PHOSPHOGALACTONATE ALDOLASE-RELATED"/>
    <property type="match status" value="1"/>
</dbReference>
<dbReference type="OrthoDB" id="9805177at2"/>
<evidence type="ECO:0000256" key="3">
    <source>
        <dbReference type="ARBA" id="ARBA00011233"/>
    </source>
</evidence>
<comment type="pathway">
    <text evidence="1">Carbohydrate acid metabolism.</text>
</comment>
<evidence type="ECO:0000256" key="2">
    <source>
        <dbReference type="ARBA" id="ARBA00006906"/>
    </source>
</evidence>
<evidence type="ECO:0000256" key="4">
    <source>
        <dbReference type="ARBA" id="ARBA00023239"/>
    </source>
</evidence>
<name>A0A1C4WSQ6_MICVI</name>
<accession>A0A1C4WSQ6</accession>
<organism evidence="6 7">
    <name type="scientific">Micromonospora viridifaciens</name>
    <dbReference type="NCBI Taxonomy" id="1881"/>
    <lineage>
        <taxon>Bacteria</taxon>
        <taxon>Bacillati</taxon>
        <taxon>Actinomycetota</taxon>
        <taxon>Actinomycetes</taxon>
        <taxon>Micromonosporales</taxon>
        <taxon>Micromonosporaceae</taxon>
        <taxon>Micromonospora</taxon>
    </lineage>
</organism>
<keyword evidence="7" id="KW-1185">Reference proteome</keyword>
<dbReference type="InterPro" id="IPR013785">
    <property type="entry name" value="Aldolase_TIM"/>
</dbReference>
<keyword evidence="5" id="KW-0119">Carbohydrate metabolism</keyword>
<dbReference type="Gene3D" id="3.20.20.70">
    <property type="entry name" value="Aldolase class I"/>
    <property type="match status" value="1"/>
</dbReference>
<keyword evidence="4" id="KW-0456">Lyase</keyword>
<proteinExistence type="inferred from homology"/>
<evidence type="ECO:0000256" key="5">
    <source>
        <dbReference type="ARBA" id="ARBA00023277"/>
    </source>
</evidence>
<comment type="similarity">
    <text evidence="2">Belongs to the KHG/KDPG aldolase family.</text>
</comment>
<protein>
    <submittedName>
        <fullName evidence="6">2-dehydro-3-deoxyphosphogluconate aldolase / (4S)-4-hydroxy-2-oxoglutarate aldolase</fullName>
    </submittedName>
</protein>
<reference evidence="7" key="1">
    <citation type="submission" date="2016-06" db="EMBL/GenBank/DDBJ databases">
        <authorList>
            <person name="Varghese N."/>
            <person name="Submissions Spin"/>
        </authorList>
    </citation>
    <scope>NUCLEOTIDE SEQUENCE [LARGE SCALE GENOMIC DNA]</scope>
    <source>
        <strain evidence="7">DSM 43909</strain>
    </source>
</reference>
<gene>
    <name evidence="6" type="ORF">GA0074695_2725</name>
</gene>
<dbReference type="Proteomes" id="UP000198242">
    <property type="component" value="Chromosome I"/>
</dbReference>
<dbReference type="AlphaFoldDB" id="A0A1C4WSQ6"/>
<dbReference type="SUPFAM" id="SSF51569">
    <property type="entry name" value="Aldolase"/>
    <property type="match status" value="1"/>
</dbReference>
<evidence type="ECO:0000256" key="1">
    <source>
        <dbReference type="ARBA" id="ARBA00004761"/>
    </source>
</evidence>
<dbReference type="PANTHER" id="PTHR30246">
    <property type="entry name" value="2-KETO-3-DEOXY-6-PHOSPHOGLUCONATE ALDOLASE"/>
    <property type="match status" value="1"/>
</dbReference>
<dbReference type="InterPro" id="IPR000887">
    <property type="entry name" value="Aldlse_KDPG_KHG"/>
</dbReference>
<dbReference type="GO" id="GO:0016829">
    <property type="term" value="F:lyase activity"/>
    <property type="evidence" value="ECO:0007669"/>
    <property type="project" value="UniProtKB-KW"/>
</dbReference>
<dbReference type="Pfam" id="PF01081">
    <property type="entry name" value="Aldolase"/>
    <property type="match status" value="1"/>
</dbReference>
<dbReference type="RefSeq" id="WP_089006570.1">
    <property type="nucleotide sequence ID" value="NZ_LT607411.1"/>
</dbReference>
<evidence type="ECO:0000313" key="6">
    <source>
        <dbReference type="EMBL" id="SCE99265.1"/>
    </source>
</evidence>
<comment type="subunit">
    <text evidence="3">Homotrimer.</text>
</comment>
<evidence type="ECO:0000313" key="7">
    <source>
        <dbReference type="Proteomes" id="UP000198242"/>
    </source>
</evidence>
<sequence length="219" mass="21898">MTQTSVSLGLPIPMVETGVIAILRPAVLDHLDATVSALVGAGVRCLEVTATTPNFLAVLRRMVDEVPDGVTVGLGTVTDLSLAERAIAAGASFIVTPGVVDGLPDVAHRHGVPCIVGAWSPTEVMRAVAAGADAVKIFPAATGGVAHLRSLREPFPAVPFVPSGGLTCESAVGFVSAGAVAVGLGGALTGSALRDGRTTAIDERVPALLASVAAARGVR</sequence>